<comment type="caution">
    <text evidence="3">The sequence shown here is derived from an EMBL/GenBank/DDBJ whole genome shotgun (WGS) entry which is preliminary data.</text>
</comment>
<protein>
    <submittedName>
        <fullName evidence="3">Uncharacterized protein</fullName>
    </submittedName>
</protein>
<dbReference type="STRING" id="1009370.ALO_11719"/>
<organism evidence="3 4">
    <name type="scientific">Acetonema longum DSM 6540</name>
    <dbReference type="NCBI Taxonomy" id="1009370"/>
    <lineage>
        <taxon>Bacteria</taxon>
        <taxon>Bacillati</taxon>
        <taxon>Bacillota</taxon>
        <taxon>Negativicutes</taxon>
        <taxon>Acetonemataceae</taxon>
        <taxon>Acetonema</taxon>
    </lineage>
</organism>
<reference evidence="3 4" key="1">
    <citation type="journal article" date="2011" name="EMBO J.">
        <title>Structural diversity of bacterial flagellar motors.</title>
        <authorList>
            <person name="Chen S."/>
            <person name="Beeby M."/>
            <person name="Murphy G.E."/>
            <person name="Leadbetter J.R."/>
            <person name="Hendrixson D.R."/>
            <person name="Briegel A."/>
            <person name="Li Z."/>
            <person name="Shi J."/>
            <person name="Tocheva E.I."/>
            <person name="Muller A."/>
            <person name="Dobro M.J."/>
            <person name="Jensen G.J."/>
        </authorList>
    </citation>
    <scope>NUCLEOTIDE SEQUENCE [LARGE SCALE GENOMIC DNA]</scope>
    <source>
        <strain evidence="3 4">DSM 6540</strain>
    </source>
</reference>
<dbReference type="eggNOG" id="ENOG50302Q0">
    <property type="taxonomic scope" value="Bacteria"/>
</dbReference>
<keyword evidence="2" id="KW-0472">Membrane</keyword>
<dbReference type="RefSeq" id="WP_004095792.1">
    <property type="nucleotide sequence ID" value="NZ_AFGF01000099.1"/>
</dbReference>
<feature type="non-terminal residue" evidence="3">
    <location>
        <position position="1"/>
    </location>
</feature>
<feature type="transmembrane region" description="Helical" evidence="2">
    <location>
        <begin position="85"/>
        <end position="111"/>
    </location>
</feature>
<proteinExistence type="predicted"/>
<gene>
    <name evidence="3" type="ORF">ALO_11719</name>
</gene>
<name>F7NJT6_9FIRM</name>
<evidence type="ECO:0000313" key="4">
    <source>
        <dbReference type="Proteomes" id="UP000003240"/>
    </source>
</evidence>
<dbReference type="EMBL" id="AFGF01000099">
    <property type="protein sequence ID" value="EGO63699.1"/>
    <property type="molecule type" value="Genomic_DNA"/>
</dbReference>
<evidence type="ECO:0000256" key="2">
    <source>
        <dbReference type="SAM" id="Phobius"/>
    </source>
</evidence>
<feature type="transmembrane region" description="Helical" evidence="2">
    <location>
        <begin position="123"/>
        <end position="147"/>
    </location>
</feature>
<evidence type="ECO:0000313" key="3">
    <source>
        <dbReference type="EMBL" id="EGO63699.1"/>
    </source>
</evidence>
<accession>F7NJT6</accession>
<evidence type="ECO:0000256" key="1">
    <source>
        <dbReference type="SAM" id="MobiDB-lite"/>
    </source>
</evidence>
<sequence>LYICGGIMMKDRSWLRWKQKPGNTGERQGPGMTAQSPPDRPVRARRQVSLLTETALLAASITVTGAVKLPGLLPGTEFQLSAPLAVAICAVFGFSQYILAGMISSIAGLILGTQNLLNVGIALVFRLSAGSLLAVFSTAWPVVTIAGPVGSTVARLSLSLILEQATLPLVIAALPGMVYTALTAWPLTLLLRRVLNQARRVTDYVIQR</sequence>
<keyword evidence="4" id="KW-1185">Reference proteome</keyword>
<keyword evidence="2" id="KW-1133">Transmembrane helix</keyword>
<keyword evidence="2" id="KW-0812">Transmembrane</keyword>
<dbReference type="AlphaFoldDB" id="F7NJT6"/>
<feature type="transmembrane region" description="Helical" evidence="2">
    <location>
        <begin position="167"/>
        <end position="191"/>
    </location>
</feature>
<feature type="transmembrane region" description="Helical" evidence="2">
    <location>
        <begin position="50"/>
        <end position="73"/>
    </location>
</feature>
<dbReference type="Proteomes" id="UP000003240">
    <property type="component" value="Unassembled WGS sequence"/>
</dbReference>
<feature type="region of interest" description="Disordered" evidence="1">
    <location>
        <begin position="19"/>
        <end position="40"/>
    </location>
</feature>